<evidence type="ECO:0000256" key="9">
    <source>
        <dbReference type="ARBA" id="ARBA00023170"/>
    </source>
</evidence>
<dbReference type="GeneTree" id="ENSGT01150000286908"/>
<evidence type="ECO:0000256" key="2">
    <source>
        <dbReference type="ARBA" id="ARBA00004141"/>
    </source>
</evidence>
<dbReference type="InterPro" id="IPR000276">
    <property type="entry name" value="GPCR_Rhodpsn"/>
</dbReference>
<sequence length="315" mass="36036">MPIMELNTSATPFLLTGFVGLEKAHHWISIPLSVVYISILLGNGILLFLIRVDHNLHEPMYYFLALLATTDLGMTLVTMPTVLCVMWINHREVSHGICFLQAYFIHSLSMIESGILLAMAYDRFIAIRNPLRYTSIITNIQVLKIGVGVFMRGFVLILPPILPLYWFSYCRSHVLFHAFCLHQDVIKLACADITFNRLYPVVVVFSMVLMDCLIIFCSYILILQTVMSIASEEERSKALNTCVSHICCILVFYVTVFGLTFIHRFGKNVPHLVHIIMSYIYFLFPPFMNPIIYSIKTKQIRGSILQLFSLSPPRT</sequence>
<evidence type="ECO:0000256" key="7">
    <source>
        <dbReference type="ARBA" id="ARBA00023040"/>
    </source>
</evidence>
<dbReference type="RefSeq" id="XP_025315737.1">
    <property type="nucleotide sequence ID" value="XM_025459952.1"/>
</dbReference>
<evidence type="ECO:0000256" key="11">
    <source>
        <dbReference type="RuleBase" id="RU000688"/>
    </source>
</evidence>
<feature type="transmembrane region" description="Helical" evidence="12">
    <location>
        <begin position="198"/>
        <end position="222"/>
    </location>
</feature>
<evidence type="ECO:0000313" key="15">
    <source>
        <dbReference type="Proteomes" id="UP000694391"/>
    </source>
</evidence>
<dbReference type="Proteomes" id="UP000694391">
    <property type="component" value="Unplaced"/>
</dbReference>
<organism evidence="14 15">
    <name type="scientific">Canis lupus dingo</name>
    <name type="common">dingo</name>
    <dbReference type="NCBI Taxonomy" id="286419"/>
    <lineage>
        <taxon>Eukaryota</taxon>
        <taxon>Metazoa</taxon>
        <taxon>Chordata</taxon>
        <taxon>Craniata</taxon>
        <taxon>Vertebrata</taxon>
        <taxon>Euteleostomi</taxon>
        <taxon>Mammalia</taxon>
        <taxon>Eutheria</taxon>
        <taxon>Laurasiatheria</taxon>
        <taxon>Carnivora</taxon>
        <taxon>Caniformia</taxon>
        <taxon>Canidae</taxon>
        <taxon>Canis</taxon>
    </lineage>
</organism>
<keyword evidence="6 12" id="KW-1133">Transmembrane helix</keyword>
<dbReference type="PRINTS" id="PR00245">
    <property type="entry name" value="OLFACTORYR"/>
</dbReference>
<dbReference type="PROSITE" id="PS50262">
    <property type="entry name" value="G_PROTEIN_RECEP_F1_2"/>
    <property type="match status" value="1"/>
</dbReference>
<name>A0A8C0K588_CANLU</name>
<dbReference type="InterPro" id="IPR000725">
    <property type="entry name" value="Olfact_rcpt"/>
</dbReference>
<evidence type="ECO:0000256" key="4">
    <source>
        <dbReference type="ARBA" id="ARBA00022692"/>
    </source>
</evidence>
<keyword evidence="10 11" id="KW-0807">Transducer</keyword>
<evidence type="ECO:0000256" key="6">
    <source>
        <dbReference type="ARBA" id="ARBA00022989"/>
    </source>
</evidence>
<evidence type="ECO:0000256" key="10">
    <source>
        <dbReference type="ARBA" id="ARBA00023224"/>
    </source>
</evidence>
<reference evidence="14" key="2">
    <citation type="submission" date="2025-09" db="UniProtKB">
        <authorList>
            <consortium name="Ensembl"/>
        </authorList>
    </citation>
    <scope>IDENTIFICATION</scope>
</reference>
<reference evidence="14" key="1">
    <citation type="submission" date="2025-08" db="UniProtKB">
        <authorList>
            <consortium name="Ensembl"/>
        </authorList>
    </citation>
    <scope>IDENTIFICATION</scope>
</reference>
<dbReference type="GO" id="GO:0004930">
    <property type="term" value="F:G protein-coupled receptor activity"/>
    <property type="evidence" value="ECO:0007669"/>
    <property type="project" value="UniProtKB-KW"/>
</dbReference>
<dbReference type="InterPro" id="IPR017452">
    <property type="entry name" value="GPCR_Rhodpsn_7TM"/>
</dbReference>
<comment type="function">
    <text evidence="1">Putative odorant or sperm cell receptor.</text>
</comment>
<keyword evidence="8 12" id="KW-0472">Membrane</keyword>
<feature type="transmembrane region" description="Helical" evidence="12">
    <location>
        <begin position="243"/>
        <end position="266"/>
    </location>
</feature>
<evidence type="ECO:0000259" key="13">
    <source>
        <dbReference type="PROSITE" id="PS50262"/>
    </source>
</evidence>
<dbReference type="InterPro" id="IPR050402">
    <property type="entry name" value="OR51/52/56-like"/>
</dbReference>
<feature type="transmembrane region" description="Helical" evidence="12">
    <location>
        <begin position="272"/>
        <end position="293"/>
    </location>
</feature>
<comment type="subcellular location">
    <subcellularLocation>
        <location evidence="12">Cell membrane</location>
        <topology evidence="12">Multi-pass membrane protein</topology>
    </subcellularLocation>
    <subcellularLocation>
        <location evidence="2">Membrane</location>
        <topology evidence="2">Multi-pass membrane protein</topology>
    </subcellularLocation>
</comment>
<dbReference type="GeneID" id="112667892"/>
<feature type="transmembrane region" description="Helical" evidence="12">
    <location>
        <begin position="27"/>
        <end position="49"/>
    </location>
</feature>
<accession>A0A8C0K588</accession>
<keyword evidence="15" id="KW-1185">Reference proteome</keyword>
<evidence type="ECO:0000256" key="3">
    <source>
        <dbReference type="ARBA" id="ARBA00022606"/>
    </source>
</evidence>
<evidence type="ECO:0000256" key="5">
    <source>
        <dbReference type="ARBA" id="ARBA00022725"/>
    </source>
</evidence>
<dbReference type="PROSITE" id="PS00237">
    <property type="entry name" value="G_PROTEIN_RECEP_F1_1"/>
    <property type="match status" value="1"/>
</dbReference>
<evidence type="ECO:0000313" key="14">
    <source>
        <dbReference type="Ensembl" id="ENSCAFP00020011219.1"/>
    </source>
</evidence>
<feature type="transmembrane region" description="Helical" evidence="12">
    <location>
        <begin position="61"/>
        <end position="88"/>
    </location>
</feature>
<dbReference type="CDD" id="cd15222">
    <property type="entry name" value="7tmA_OR51-like"/>
    <property type="match status" value="1"/>
</dbReference>
<dbReference type="PRINTS" id="PR00237">
    <property type="entry name" value="GPCRRHODOPSN"/>
</dbReference>
<feature type="transmembrane region" description="Helical" evidence="12">
    <location>
        <begin position="142"/>
        <end position="166"/>
    </location>
</feature>
<feature type="domain" description="G-protein coupled receptors family 1 profile" evidence="13">
    <location>
        <begin position="42"/>
        <end position="293"/>
    </location>
</feature>
<comment type="similarity">
    <text evidence="11">Belongs to the G-protein coupled receptor 1 family.</text>
</comment>
<keyword evidence="12" id="KW-1003">Cell membrane</keyword>
<keyword evidence="9 11" id="KW-0675">Receptor</keyword>
<evidence type="ECO:0000256" key="12">
    <source>
        <dbReference type="RuleBase" id="RU363047"/>
    </source>
</evidence>
<proteinExistence type="inferred from homology"/>
<dbReference type="PANTHER" id="PTHR26450:SF22">
    <property type="entry name" value="OLFACTORY RECEPTOR 51B6"/>
    <property type="match status" value="1"/>
</dbReference>
<dbReference type="PANTHER" id="PTHR26450">
    <property type="entry name" value="OLFACTORY RECEPTOR 56B1-RELATED"/>
    <property type="match status" value="1"/>
</dbReference>
<dbReference type="GO" id="GO:0071396">
    <property type="term" value="P:cellular response to lipid"/>
    <property type="evidence" value="ECO:0007669"/>
    <property type="project" value="UniProtKB-ARBA"/>
</dbReference>
<dbReference type="AlphaFoldDB" id="A0A8C0K588"/>
<dbReference type="Ensembl" id="ENSCAFT00020012998.1">
    <property type="protein sequence ID" value="ENSCAFP00020011219.1"/>
    <property type="gene ID" value="ENSCAFG00020009085.1"/>
</dbReference>
<dbReference type="GO" id="GO:0005886">
    <property type="term" value="C:plasma membrane"/>
    <property type="evidence" value="ECO:0007669"/>
    <property type="project" value="UniProtKB-SubCell"/>
</dbReference>
<feature type="transmembrane region" description="Helical" evidence="12">
    <location>
        <begin position="100"/>
        <end position="121"/>
    </location>
</feature>
<keyword evidence="4 11" id="KW-0812">Transmembrane</keyword>
<keyword evidence="5 12" id="KW-0552">Olfaction</keyword>
<dbReference type="Pfam" id="PF13853">
    <property type="entry name" value="7tm_4"/>
    <property type="match status" value="1"/>
</dbReference>
<dbReference type="KEGG" id="clud:112667892"/>
<keyword evidence="3 12" id="KW-0716">Sensory transduction</keyword>
<dbReference type="GO" id="GO:0004984">
    <property type="term" value="F:olfactory receptor activity"/>
    <property type="evidence" value="ECO:0007669"/>
    <property type="project" value="InterPro"/>
</dbReference>
<dbReference type="FunFam" id="1.20.1070.10:FF:000002">
    <property type="entry name" value="Olfactory receptor"/>
    <property type="match status" value="1"/>
</dbReference>
<evidence type="ECO:0000256" key="8">
    <source>
        <dbReference type="ARBA" id="ARBA00023136"/>
    </source>
</evidence>
<dbReference type="Gene3D" id="1.20.1070.10">
    <property type="entry name" value="Rhodopsin 7-helix transmembrane proteins"/>
    <property type="match status" value="1"/>
</dbReference>
<evidence type="ECO:0000256" key="1">
    <source>
        <dbReference type="ARBA" id="ARBA00003929"/>
    </source>
</evidence>
<protein>
    <recommendedName>
        <fullName evidence="12">Olfactory receptor</fullName>
    </recommendedName>
</protein>
<gene>
    <name evidence="14" type="primary">LOC112667892</name>
</gene>
<keyword evidence="7 11" id="KW-0297">G-protein coupled receptor</keyword>
<dbReference type="SUPFAM" id="SSF81321">
    <property type="entry name" value="Family A G protein-coupled receptor-like"/>
    <property type="match status" value="1"/>
</dbReference>